<feature type="compositionally biased region" description="Basic and acidic residues" evidence="2">
    <location>
        <begin position="169"/>
        <end position="190"/>
    </location>
</feature>
<dbReference type="GO" id="GO:0005737">
    <property type="term" value="C:cytoplasm"/>
    <property type="evidence" value="ECO:0007669"/>
    <property type="project" value="TreeGrafter"/>
</dbReference>
<accession>A0A8C5FUQ3</accession>
<dbReference type="AlphaFoldDB" id="A0A8C5FUQ3"/>
<comment type="similarity">
    <text evidence="1">Belongs to the stathmin family.</text>
</comment>
<dbReference type="InterPro" id="IPR036002">
    <property type="entry name" value="Stathmin_sf"/>
</dbReference>
<dbReference type="GO" id="GO:0031110">
    <property type="term" value="P:regulation of microtubule polymerization or depolymerization"/>
    <property type="evidence" value="ECO:0007669"/>
    <property type="project" value="InterPro"/>
</dbReference>
<evidence type="ECO:0000256" key="2">
    <source>
        <dbReference type="SAM" id="MobiDB-lite"/>
    </source>
</evidence>
<dbReference type="GO" id="GO:0043005">
    <property type="term" value="C:neuron projection"/>
    <property type="evidence" value="ECO:0007669"/>
    <property type="project" value="TreeGrafter"/>
</dbReference>
<dbReference type="PANTHER" id="PTHR10104:SF17">
    <property type="entry name" value="STATHMIN-3"/>
    <property type="match status" value="1"/>
</dbReference>
<dbReference type="SUPFAM" id="SSF101494">
    <property type="entry name" value="Stathmin"/>
    <property type="match status" value="1"/>
</dbReference>
<dbReference type="PANTHER" id="PTHR10104">
    <property type="entry name" value="STATHMIN"/>
    <property type="match status" value="1"/>
</dbReference>
<reference evidence="3" key="2">
    <citation type="submission" date="2025-08" db="UniProtKB">
        <authorList>
            <consortium name="Ensembl"/>
        </authorList>
    </citation>
    <scope>IDENTIFICATION</scope>
</reference>
<dbReference type="Proteomes" id="UP000694546">
    <property type="component" value="Chromosome 1"/>
</dbReference>
<reference evidence="3" key="3">
    <citation type="submission" date="2025-09" db="UniProtKB">
        <authorList>
            <consortium name="Ensembl"/>
        </authorList>
    </citation>
    <scope>IDENTIFICATION</scope>
</reference>
<evidence type="ECO:0000256" key="1">
    <source>
        <dbReference type="RuleBase" id="RU004388"/>
    </source>
</evidence>
<dbReference type="GO" id="GO:0007019">
    <property type="term" value="P:microtubule depolymerization"/>
    <property type="evidence" value="ECO:0007669"/>
    <property type="project" value="TreeGrafter"/>
</dbReference>
<keyword evidence="4" id="KW-1185">Reference proteome</keyword>
<dbReference type="PROSITE" id="PS51663">
    <property type="entry name" value="STATHMIN_3"/>
    <property type="match status" value="1"/>
</dbReference>
<evidence type="ECO:0000313" key="4">
    <source>
        <dbReference type="Proteomes" id="UP000694546"/>
    </source>
</evidence>
<sequence>MAPVTNHGLRCLSVCSLHGQDQGDVHAVSYLLMFQHTAPSHQPVQYEGVQAQTQSVNKRASGQAFEVYLEAPMDPSPDKPKSKAPLRKELSLEQLQQRLGAADQRRKSQEAAVLQQLAEKREHEQAVLRKALEESRSFSRRAEEKLSHKLEVIKENREAHLNALKQRLQQKEAHAAQVRRNKEAQSDYSG</sequence>
<dbReference type="Ensembl" id="ENSGMOT00000058064.1">
    <property type="protein sequence ID" value="ENSGMOP00000062624.1"/>
    <property type="gene ID" value="ENSGMOG00000035442.1"/>
</dbReference>
<dbReference type="PRINTS" id="PR00345">
    <property type="entry name" value="STATHMIN"/>
</dbReference>
<dbReference type="Gene3D" id="6.10.280.30">
    <property type="match status" value="1"/>
</dbReference>
<dbReference type="OMA" id="MPTAYKE"/>
<proteinExistence type="inferred from homology"/>
<gene>
    <name evidence="3" type="primary">stmn3</name>
</gene>
<dbReference type="GO" id="GO:0015631">
    <property type="term" value="F:tubulin binding"/>
    <property type="evidence" value="ECO:0007669"/>
    <property type="project" value="TreeGrafter"/>
</dbReference>
<organism evidence="3 4">
    <name type="scientific">Gadus morhua</name>
    <name type="common">Atlantic cod</name>
    <dbReference type="NCBI Taxonomy" id="8049"/>
    <lineage>
        <taxon>Eukaryota</taxon>
        <taxon>Metazoa</taxon>
        <taxon>Chordata</taxon>
        <taxon>Craniata</taxon>
        <taxon>Vertebrata</taxon>
        <taxon>Euteleostomi</taxon>
        <taxon>Actinopterygii</taxon>
        <taxon>Neopterygii</taxon>
        <taxon>Teleostei</taxon>
        <taxon>Neoteleostei</taxon>
        <taxon>Acanthomorphata</taxon>
        <taxon>Zeiogadaria</taxon>
        <taxon>Gadariae</taxon>
        <taxon>Gadiformes</taxon>
        <taxon>Gadoidei</taxon>
        <taxon>Gadidae</taxon>
        <taxon>Gadus</taxon>
    </lineage>
</organism>
<dbReference type="GeneTree" id="ENSGT01030000234597"/>
<dbReference type="Pfam" id="PF00836">
    <property type="entry name" value="Stathmin"/>
    <property type="match status" value="1"/>
</dbReference>
<dbReference type="GO" id="GO:0031175">
    <property type="term" value="P:neuron projection development"/>
    <property type="evidence" value="ECO:0007669"/>
    <property type="project" value="TreeGrafter"/>
</dbReference>
<protein>
    <recommendedName>
        <fullName evidence="1">Stathmin</fullName>
    </recommendedName>
</protein>
<dbReference type="InterPro" id="IPR000956">
    <property type="entry name" value="Stathmin_fam"/>
</dbReference>
<feature type="region of interest" description="Disordered" evidence="2">
    <location>
        <begin position="168"/>
        <end position="190"/>
    </location>
</feature>
<reference evidence="3" key="1">
    <citation type="submission" date="2019-07" db="EMBL/GenBank/DDBJ databases">
        <authorList>
            <consortium name="Wellcome Sanger Institute Data Sharing"/>
        </authorList>
    </citation>
    <scope>NUCLEOTIDE SEQUENCE [LARGE SCALE GENOMIC DNA]</scope>
</reference>
<name>A0A8C5FUQ3_GADMO</name>
<evidence type="ECO:0000313" key="3">
    <source>
        <dbReference type="Ensembl" id="ENSGMOP00000062624.1"/>
    </source>
</evidence>